<protein>
    <submittedName>
        <fullName evidence="1">Phage integrase family site specific recombinase</fullName>
    </submittedName>
</protein>
<comment type="caution">
    <text evidence="1">The sequence shown here is derived from an EMBL/GenBank/DDBJ whole genome shotgun (WGS) entry which is preliminary data.</text>
</comment>
<organism evidence="1 2">
    <name type="scientific">Pseudomonas syringae pv. pisi str. 1704B</name>
    <dbReference type="NCBI Taxonomy" id="629263"/>
    <lineage>
        <taxon>Bacteria</taxon>
        <taxon>Pseudomonadati</taxon>
        <taxon>Pseudomonadota</taxon>
        <taxon>Gammaproteobacteria</taxon>
        <taxon>Pseudomonadales</taxon>
        <taxon>Pseudomonadaceae</taxon>
        <taxon>Pseudomonas</taxon>
        <taxon>Pseudomonas syringae</taxon>
    </lineage>
</organism>
<proteinExistence type="predicted"/>
<keyword evidence="2" id="KW-1185">Reference proteome</keyword>
<sequence>DIAKMQMWLGHANISTTRLYDRRGQRPEDSPTFKVKY</sequence>
<reference evidence="1 2" key="1">
    <citation type="journal article" date="2011" name="PLoS Pathog.">
        <title>Dynamic evolution of pathogenicity revealed by sequencing and comparative genomics of 19 Pseudomonas syringae isolates.</title>
        <authorList>
            <person name="Baltrus D.A."/>
            <person name="Nishimura M.T."/>
            <person name="Romanchuk A."/>
            <person name="Chang J.H."/>
            <person name="Mukhtar M.S."/>
            <person name="Cherkis K."/>
            <person name="Roach J."/>
            <person name="Grant S.R."/>
            <person name="Jones C.D."/>
            <person name="Dangl J.L."/>
        </authorList>
    </citation>
    <scope>NUCLEOTIDE SEQUENCE [LARGE SCALE GENOMIC DNA]</scope>
    <source>
        <strain evidence="1 2">1704B</strain>
    </source>
</reference>
<gene>
    <name evidence="1" type="ORF">PSYPI_06610</name>
</gene>
<dbReference type="EMBL" id="AEAI01000319">
    <property type="protein sequence ID" value="EGH42092.1"/>
    <property type="molecule type" value="Genomic_DNA"/>
</dbReference>
<name>F3G4U2_PSESJ</name>
<feature type="non-terminal residue" evidence="1">
    <location>
        <position position="1"/>
    </location>
</feature>
<dbReference type="Proteomes" id="UP000004986">
    <property type="component" value="Unassembled WGS sequence"/>
</dbReference>
<evidence type="ECO:0000313" key="1">
    <source>
        <dbReference type="EMBL" id="EGH42092.1"/>
    </source>
</evidence>
<accession>F3G4U2</accession>
<dbReference type="HOGENOM" id="CLU_3337409_0_0_6"/>
<evidence type="ECO:0000313" key="2">
    <source>
        <dbReference type="Proteomes" id="UP000004986"/>
    </source>
</evidence>
<dbReference type="AlphaFoldDB" id="F3G4U2"/>